<name>A0AA88EYQ2_RHIRH</name>
<evidence type="ECO:0000313" key="2">
    <source>
        <dbReference type="Proteomes" id="UP000473658"/>
    </source>
</evidence>
<organism evidence="1 2">
    <name type="scientific">Rhizobium rhizogenes</name>
    <name type="common">Agrobacterium rhizogenes</name>
    <dbReference type="NCBI Taxonomy" id="359"/>
    <lineage>
        <taxon>Bacteria</taxon>
        <taxon>Pseudomonadati</taxon>
        <taxon>Pseudomonadota</taxon>
        <taxon>Alphaproteobacteria</taxon>
        <taxon>Hyphomicrobiales</taxon>
        <taxon>Rhizobiaceae</taxon>
        <taxon>Rhizobium/Agrobacterium group</taxon>
        <taxon>Rhizobium</taxon>
    </lineage>
</organism>
<dbReference type="Proteomes" id="UP000473658">
    <property type="component" value="Unassembled WGS sequence"/>
</dbReference>
<reference evidence="1 2" key="1">
    <citation type="submission" date="2018-08" db="EMBL/GenBank/DDBJ databases">
        <title>Crown Gall in kiwifruit.</title>
        <authorList>
            <person name="Visnovsky S.B."/>
            <person name="Pitman A.R."/>
        </authorList>
    </citation>
    <scope>NUCLEOTIDE SEQUENCE [LARGE SCALE GENOMIC DNA]</scope>
    <source>
        <strain evidence="1 2">SBV_302_78_2</strain>
    </source>
</reference>
<dbReference type="InterPro" id="IPR021791">
    <property type="entry name" value="Phage_TAC_11"/>
</dbReference>
<protein>
    <submittedName>
        <fullName evidence="1">Gene transfer agent family protein</fullName>
    </submittedName>
</protein>
<dbReference type="EMBL" id="QRFF01000004">
    <property type="protein sequence ID" value="KAA3500821.1"/>
    <property type="molecule type" value="Genomic_DNA"/>
</dbReference>
<comment type="caution">
    <text evidence="1">The sequence shown here is derived from an EMBL/GenBank/DDBJ whole genome shotgun (WGS) entry which is preliminary data.</text>
</comment>
<sequence>MTERTPVKQFFGDAEYEFHLPPDLVLELERKTGSGVGLIFRRFLTSEFGFSDLTEVLRLGLVGAGMKPADAAVLVTTYAARMAVTDLYLVALPIMDALMTGNTVQPVAKTRRTRNRK</sequence>
<proteinExistence type="predicted"/>
<evidence type="ECO:0000313" key="1">
    <source>
        <dbReference type="EMBL" id="KAA3500821.1"/>
    </source>
</evidence>
<gene>
    <name evidence="1" type="ORF">DXM27_16590</name>
</gene>
<dbReference type="AlphaFoldDB" id="A0AA88EYQ2"/>
<dbReference type="RefSeq" id="WP_149900123.1">
    <property type="nucleotide sequence ID" value="NZ_QRFF01000004.1"/>
</dbReference>
<accession>A0AA88EYQ2</accession>
<dbReference type="Pfam" id="PF11836">
    <property type="entry name" value="Phage_TAC_11"/>
    <property type="match status" value="1"/>
</dbReference>